<dbReference type="CDD" id="cd04031">
    <property type="entry name" value="C2A_RIM1alpha"/>
    <property type="match status" value="1"/>
</dbReference>
<accession>A0A8D1CPD3</accession>
<dbReference type="InterPro" id="IPR054386">
    <property type="entry name" value="RIM_Znf"/>
</dbReference>
<feature type="region of interest" description="Disordered" evidence="9">
    <location>
        <begin position="832"/>
        <end position="866"/>
    </location>
</feature>
<feature type="compositionally biased region" description="Polar residues" evidence="9">
    <location>
        <begin position="1058"/>
        <end position="1068"/>
    </location>
</feature>
<feature type="compositionally biased region" description="Polar residues" evidence="9">
    <location>
        <begin position="1188"/>
        <end position="1198"/>
    </location>
</feature>
<feature type="compositionally biased region" description="Polar residues" evidence="9">
    <location>
        <begin position="109"/>
        <end position="118"/>
    </location>
</feature>
<feature type="compositionally biased region" description="Basic and acidic residues" evidence="9">
    <location>
        <begin position="306"/>
        <end position="325"/>
    </location>
</feature>
<sequence length="1198" mass="137301">YSHPMGIFFGYKIVKLHQQFEMYKEQVKKMGEESQQQQEQKGDAPTCGICHKTKFADGCGHNCSYCQTKFCARCGGRVSLRSNKVMWVCNLCRKQQEILTKSGAWFYNSGSNTPQQPDQKVVRGLRNEEAPQEKKAKLHEQAQFQGPPGDLSVPAVEKSRSHGLTRQDSIKNGSGAKHQIASDIASDRKRSPSVSRDQNRRYDQREEREEYSQYATSDSVMPRSPSDYADRRSQREPQFYEESDHINYRDSNRRSHRHSKEYIVDDEDVESRDEYERQRREEEYQARYRSDPNLARYPVKPQPYEEQMRIHAEVSRARHERRHSDVSLANAELEDSRISMLRMERPSRQRSVSERRAAMENQRSYSMERTREAQGPSSYPQRTTNHSPPTPRRSPIPVDRPDMRRTDSLRKQHHLDPSSAVRKTKREKMETMLRNDSLSSDQSESVRPPPPKPHKSKKGGKMRQVSLSSSEEELASTPEYTSCDDVEIESESVSEKGDMDYNWLDHTSWHSSEASPMSLHPVTWQPSKDGDRLIGRILLNKRLKDGSVSRDSGAMLGLKVVGGKMTESGRLCAFITKVKKGSLADTVGHLRPGDEVLEWNGRLLQGATFEEVYNIILESKPEPQVELVVSRPIGDIPRIPDSTHAQLESSSSSFESQKMDRPSISVTSPMSPGMLRDVPQFLSGQLSSQSLSRRTTPFVPRVQIKLWFDKVGHQLIVTILGAKDLPSREDGRPRNPYVKIYFLPDRSDKNKRRTKTVKKTLEPKWNQTFIYSPVHRREFRERMLEITLWDQARVREEESEFLGEILIELETALLDDEPHWYKLQTHDVSSLPLPHPSPYMPRRQLHGESPTRRLQRSKRISDSEVSDYDCDDGIGVVSDYRHNGRDLQSSTLSVPEQVMSSNHCSPSGSPHRVDVIGRTRSWSPSVPPPQSRNVEQGLRGTRSTTGHYNTISRMDRHRVMDDHYSPDRDSHFLTLPRSRYSQTIEHHHRDGRDCEAADRQPYHRSRSTEQRPLLERTTTRSRSTERPDTNLMRSMPSLMTGRSAPPSPALSRSHPRTGSVQTSPSSTPVAGRRGRQLPQLPPKGTLERMDSTRRRHAGAMDIEERNRQMKINKYKQVAGSDSRLEQDYHSKYRSGWDPHRGADNISTKSSDSDVSDISAVSRTSSASRFSSTSYMSVQSERPRGNKKISCTSISDSEN</sequence>
<dbReference type="InterPro" id="IPR001478">
    <property type="entry name" value="PDZ"/>
</dbReference>
<organism evidence="13 14">
    <name type="scientific">Sus scrofa</name>
    <name type="common">Pig</name>
    <dbReference type="NCBI Taxonomy" id="9823"/>
    <lineage>
        <taxon>Eukaryota</taxon>
        <taxon>Metazoa</taxon>
        <taxon>Chordata</taxon>
        <taxon>Craniata</taxon>
        <taxon>Vertebrata</taxon>
        <taxon>Euteleostomi</taxon>
        <taxon>Mammalia</taxon>
        <taxon>Eutheria</taxon>
        <taxon>Laurasiatheria</taxon>
        <taxon>Artiodactyla</taxon>
        <taxon>Suina</taxon>
        <taxon>Suidae</taxon>
        <taxon>Sus</taxon>
    </lineage>
</organism>
<feature type="region of interest" description="Disordered" evidence="9">
    <location>
        <begin position="919"/>
        <end position="946"/>
    </location>
</feature>
<keyword evidence="8" id="KW-0175">Coiled coil</keyword>
<dbReference type="InterPro" id="IPR013083">
    <property type="entry name" value="Znf_RING/FYVE/PHD"/>
</dbReference>
<dbReference type="FunFam" id="2.60.40.150:FF:000003">
    <property type="entry name" value="Regulating synaptic membrane exocytosis protein 2"/>
    <property type="match status" value="1"/>
</dbReference>
<evidence type="ECO:0000256" key="1">
    <source>
        <dbReference type="ARBA" id="ARBA00022723"/>
    </source>
</evidence>
<keyword evidence="2" id="KW-0677">Repeat</keyword>
<dbReference type="PROSITE" id="PS50106">
    <property type="entry name" value="PDZ"/>
    <property type="match status" value="1"/>
</dbReference>
<evidence type="ECO:0000256" key="4">
    <source>
        <dbReference type="ARBA" id="ARBA00022833"/>
    </source>
</evidence>
<evidence type="ECO:0000256" key="9">
    <source>
        <dbReference type="SAM" id="MobiDB-lite"/>
    </source>
</evidence>
<dbReference type="InterPro" id="IPR011011">
    <property type="entry name" value="Znf_FYVE_PHD"/>
</dbReference>
<dbReference type="FunFam" id="3.30.40.10:FF:000567">
    <property type="entry name" value="Regulating synaptic membrane exocytosis 1"/>
    <property type="match status" value="1"/>
</dbReference>
<feature type="coiled-coil region" evidence="8">
    <location>
        <begin position="13"/>
        <end position="40"/>
    </location>
</feature>
<feature type="compositionally biased region" description="Basic and acidic residues" evidence="9">
    <location>
        <begin position="399"/>
        <end position="416"/>
    </location>
</feature>
<feature type="compositionally biased region" description="Polar residues" evidence="9">
    <location>
        <begin position="434"/>
        <end position="445"/>
    </location>
</feature>
<dbReference type="PANTHER" id="PTHR12157:SF15">
    <property type="entry name" value="REGULATING SYNAPTIC MEMBRANE EXOCYTOSIS PROTEIN 2"/>
    <property type="match status" value="1"/>
</dbReference>
<dbReference type="GO" id="GO:0045202">
    <property type="term" value="C:synapse"/>
    <property type="evidence" value="ECO:0007669"/>
    <property type="project" value="UniProtKB-SubCell"/>
</dbReference>
<evidence type="ECO:0000313" key="14">
    <source>
        <dbReference type="Proteomes" id="UP000694720"/>
    </source>
</evidence>
<comment type="subcellular location">
    <subcellularLocation>
        <location evidence="6">Synapse</location>
    </subcellularLocation>
</comment>
<dbReference type="InterPro" id="IPR039032">
    <property type="entry name" value="Rim-like"/>
</dbReference>
<feature type="compositionally biased region" description="Low complexity" evidence="9">
    <location>
        <begin position="1155"/>
        <end position="1176"/>
    </location>
</feature>
<dbReference type="InterPro" id="IPR036034">
    <property type="entry name" value="PDZ_sf"/>
</dbReference>
<dbReference type="Gene3D" id="2.60.40.150">
    <property type="entry name" value="C2 domain"/>
    <property type="match status" value="1"/>
</dbReference>
<feature type="domain" description="PDZ" evidence="11">
    <location>
        <begin position="545"/>
        <end position="631"/>
    </location>
</feature>
<reference evidence="13" key="1">
    <citation type="submission" date="2025-08" db="UniProtKB">
        <authorList>
            <consortium name="Ensembl"/>
        </authorList>
    </citation>
    <scope>IDENTIFICATION</scope>
</reference>
<evidence type="ECO:0000313" key="13">
    <source>
        <dbReference type="Ensembl" id="ENSSSCP00035010453.1"/>
    </source>
</evidence>
<evidence type="ECO:0000256" key="2">
    <source>
        <dbReference type="ARBA" id="ARBA00022737"/>
    </source>
</evidence>
<dbReference type="GO" id="GO:0031267">
    <property type="term" value="F:small GTPase binding"/>
    <property type="evidence" value="ECO:0007669"/>
    <property type="project" value="InterPro"/>
</dbReference>
<dbReference type="GO" id="GO:0008270">
    <property type="term" value="F:zinc ion binding"/>
    <property type="evidence" value="ECO:0007669"/>
    <property type="project" value="UniProtKB-KW"/>
</dbReference>
<dbReference type="SUPFAM" id="SSF49562">
    <property type="entry name" value="C2 domain (Calcium/lipid-binding domain, CaLB)"/>
    <property type="match status" value="1"/>
</dbReference>
<feature type="compositionally biased region" description="Basic and acidic residues" evidence="9">
    <location>
        <begin position="242"/>
        <end position="253"/>
    </location>
</feature>
<dbReference type="SMART" id="SM00239">
    <property type="entry name" value="C2"/>
    <property type="match status" value="1"/>
</dbReference>
<dbReference type="Pfam" id="PF00168">
    <property type="entry name" value="C2"/>
    <property type="match status" value="1"/>
</dbReference>
<feature type="compositionally biased region" description="Basic and acidic residues" evidence="9">
    <location>
        <begin position="334"/>
        <end position="358"/>
    </location>
</feature>
<feature type="compositionally biased region" description="Polar residues" evidence="9">
    <location>
        <begin position="162"/>
        <end position="172"/>
    </location>
</feature>
<evidence type="ECO:0000256" key="7">
    <source>
        <dbReference type="PROSITE-ProRule" id="PRU00091"/>
    </source>
</evidence>
<keyword evidence="1" id="KW-0479">Metal-binding</keyword>
<proteinExistence type="predicted"/>
<dbReference type="PROSITE" id="PS50004">
    <property type="entry name" value="C2"/>
    <property type="match status" value="1"/>
</dbReference>
<dbReference type="SMART" id="SM00228">
    <property type="entry name" value="PDZ"/>
    <property type="match status" value="1"/>
</dbReference>
<feature type="compositionally biased region" description="Basic and acidic residues" evidence="9">
    <location>
        <begin position="1122"/>
        <end position="1142"/>
    </location>
</feature>
<feature type="compositionally biased region" description="Basic and acidic residues" evidence="9">
    <location>
        <begin position="272"/>
        <end position="290"/>
    </location>
</feature>
<dbReference type="CDD" id="cd06714">
    <property type="entry name" value="PDZ_RIM-like"/>
    <property type="match status" value="1"/>
</dbReference>
<dbReference type="GO" id="GO:0006887">
    <property type="term" value="P:exocytosis"/>
    <property type="evidence" value="ECO:0007669"/>
    <property type="project" value="InterPro"/>
</dbReference>
<dbReference type="FunFam" id="2.30.42.10:FF:000003">
    <property type="entry name" value="Regulating synaptic membrane exocytosis protein 1, putative"/>
    <property type="match status" value="1"/>
</dbReference>
<name>A0A8D1CPD3_PIG</name>
<feature type="domain" description="FYVE-type" evidence="12">
    <location>
        <begin position="41"/>
        <end position="97"/>
    </location>
</feature>
<dbReference type="Pfam" id="PF22601">
    <property type="entry name" value="RIM2a_ZnF"/>
    <property type="match status" value="1"/>
</dbReference>
<evidence type="ECO:0000259" key="10">
    <source>
        <dbReference type="PROSITE" id="PS50004"/>
    </source>
</evidence>
<protein>
    <recommendedName>
        <fullName evidence="15">Regulating synaptic membrane exocytosis 2</fullName>
    </recommendedName>
</protein>
<feature type="region of interest" description="Disordered" evidence="9">
    <location>
        <begin position="639"/>
        <end position="671"/>
    </location>
</feature>
<dbReference type="Gene3D" id="3.30.40.10">
    <property type="entry name" value="Zinc/RING finger domain, C3HC4 (zinc finger)"/>
    <property type="match status" value="1"/>
</dbReference>
<keyword evidence="5" id="KW-0770">Synapse</keyword>
<evidence type="ECO:0000259" key="12">
    <source>
        <dbReference type="PROSITE" id="PS50178"/>
    </source>
</evidence>
<dbReference type="SUPFAM" id="SSF50156">
    <property type="entry name" value="PDZ domain-like"/>
    <property type="match status" value="1"/>
</dbReference>
<evidence type="ECO:0000256" key="5">
    <source>
        <dbReference type="ARBA" id="ARBA00023018"/>
    </source>
</evidence>
<dbReference type="PANTHER" id="PTHR12157">
    <property type="entry name" value="REGULATING SYNAPTIC MEMBRANE EXOCYTOSIS PROTEIN"/>
    <property type="match status" value="1"/>
</dbReference>
<dbReference type="Ensembl" id="ENSSSCT00035027315.1">
    <property type="protein sequence ID" value="ENSSSCP00035010453.1"/>
    <property type="gene ID" value="ENSSSCG00035020651.1"/>
</dbReference>
<evidence type="ECO:0000256" key="8">
    <source>
        <dbReference type="SAM" id="Coils"/>
    </source>
</evidence>
<evidence type="ECO:0000256" key="6">
    <source>
        <dbReference type="ARBA" id="ARBA00034103"/>
    </source>
</evidence>
<feature type="compositionally biased region" description="Acidic residues" evidence="9">
    <location>
        <begin position="482"/>
        <end position="491"/>
    </location>
</feature>
<keyword evidence="3 7" id="KW-0863">Zinc-finger</keyword>
<dbReference type="Pfam" id="PF00595">
    <property type="entry name" value="PDZ"/>
    <property type="match status" value="1"/>
</dbReference>
<feature type="compositionally biased region" description="Basic and acidic residues" evidence="9">
    <location>
        <begin position="984"/>
        <end position="1028"/>
    </location>
</feature>
<feature type="region of interest" description="Disordered" evidence="9">
    <location>
        <begin position="109"/>
        <end position="491"/>
    </location>
</feature>
<feature type="compositionally biased region" description="Basic and acidic residues" evidence="9">
    <location>
        <begin position="197"/>
        <end position="211"/>
    </location>
</feature>
<dbReference type="SUPFAM" id="SSF57903">
    <property type="entry name" value="FYVE/PHD zinc finger"/>
    <property type="match status" value="1"/>
</dbReference>
<dbReference type="InterPro" id="IPR035892">
    <property type="entry name" value="C2_domain_sf"/>
</dbReference>
<feature type="domain" description="C2" evidence="10">
    <location>
        <begin position="698"/>
        <end position="821"/>
    </location>
</feature>
<feature type="compositionally biased region" description="Polar residues" evidence="9">
    <location>
        <begin position="375"/>
        <end position="387"/>
    </location>
</feature>
<keyword evidence="4" id="KW-0862">Zinc</keyword>
<dbReference type="PROSITE" id="PS50178">
    <property type="entry name" value="ZF_FYVE"/>
    <property type="match status" value="1"/>
</dbReference>
<evidence type="ECO:0008006" key="15">
    <source>
        <dbReference type="Google" id="ProtNLM"/>
    </source>
</evidence>
<dbReference type="GO" id="GO:0016020">
    <property type="term" value="C:membrane"/>
    <property type="evidence" value="ECO:0007669"/>
    <property type="project" value="InterPro"/>
</dbReference>
<evidence type="ECO:0000259" key="11">
    <source>
        <dbReference type="PROSITE" id="PS50106"/>
    </source>
</evidence>
<dbReference type="AlphaFoldDB" id="A0A8D1CPD3"/>
<dbReference type="InterPro" id="IPR017455">
    <property type="entry name" value="Znf_FYVE-rel"/>
</dbReference>
<feature type="compositionally biased region" description="Basic and acidic residues" evidence="9">
    <location>
        <begin position="125"/>
        <end position="140"/>
    </location>
</feature>
<dbReference type="Gene3D" id="2.30.42.10">
    <property type="match status" value="1"/>
</dbReference>
<evidence type="ECO:0000256" key="3">
    <source>
        <dbReference type="ARBA" id="ARBA00022771"/>
    </source>
</evidence>
<feature type="compositionally biased region" description="Basic residues" evidence="9">
    <location>
        <begin position="452"/>
        <end position="461"/>
    </location>
</feature>
<dbReference type="Proteomes" id="UP000694720">
    <property type="component" value="Unplaced"/>
</dbReference>
<feature type="region of interest" description="Disordered" evidence="9">
    <location>
        <begin position="983"/>
        <end position="1198"/>
    </location>
</feature>
<dbReference type="InterPro" id="IPR000008">
    <property type="entry name" value="C2_dom"/>
</dbReference>